<sequence length="1164" mass="130040">MGINDRHNDADGKDPDFGAIFISNSETKCECFKKGLFGLPSTEIQFVEQIKTGMILFLFEYEKRQLHGVFRASSDGTVNIVPNAFAKVGKQYPAQVKFDLIWFCEPLPEKLFRDAIRENYYSANKFNFGLSENQVYKLLYLFRKRKLEPEAPGRPLSRTEDLKSERYPFGKVGRSVDHGMHIERVQNEQDVGCNISPITMHNCQAGWLQYNGHVQYNGLNASDIKQGGAPQFAVDTTSGYVSDYLGLKDESRFTAYENEDYMDICLRPNMIGRYSKSPSDKSRAHGEGRLSISDRLMSKSLPETDERIVFSNDVPGSHNSNVNPSGFYSKPILEHNSLLRNQFRPTSMIHPMQTHILNSTCPTQGDGNFKSASLLYDPDCPGLNFSQASSIGINDGSKPIMERISPSNNFRRDSLNSQPHFLNRELKDIKRWHSVGGEFQNSVLYGSNRDCMPLNRVQNSVQLAAESVVYEDFDIHSLKSSSAAILHPDVGKSSSLHDPFSSLFHNNHSWLGNNFHSTALQENPSHEVTLRKSNEAFAPDISLPNEYHYSDGDQLIHEHDIGCYSDSQNYTSGYPKSSVFSRLSFMKDIHKNKNRKIAMNEEYDFPTSVDEVMERVRQSQNKWMKKRKPKPKPNQTESLKEKPQISSSRMKGDFFEKALTDQIMDLTTATGGNTNRTAEVTCFLDFKRRSKVRKLSDENEIRSSNEREKNEDLMLGQQKRRKLIRPNFSKSIASDDKDIDLGASQNLQVPSSLGDYNVKDLRERCPALVQIEDNIKADTEVRNGTHSQDKKGSHAKGCACVGEISETHSEDKEGSHARGCVCIEEGEITADSALIVFNDKSECLGSNNEEAEVQHTSSRIQPEDKNSAHATGYVCGKGGEKPTSGALAAFSDGSKCENINQNIKSCHIKKGLCMMDGIKSVSLNIESSHSICQEHHVHKSICACREKPNDCCSSFTIEDKDGSEYLQNSGNEKALIETSHPVKECIHVIDSLKPVAASTDSLCSIWQEKHTGKKIIRTGRGSKEEMSKDGGPFLVGVKDAVDCLQNSKNENASIADSCFKEGLCMTDSKKSLSPCRESLHSICQKFQVDKAICVDGAIRTRERMSKDHRSSTTEAKGGSDSSENYEVKGESVSSQQCGNGNAPIATCEQNIAESDSQYRLNPHL</sequence>
<evidence type="ECO:0000313" key="3">
    <source>
        <dbReference type="EMBL" id="KAK7400729.1"/>
    </source>
</evidence>
<dbReference type="PANTHER" id="PTHR46444:SF9">
    <property type="entry name" value="DCD (DEVELOPMENT AND CELL DEATH) DOMAIN PROTEIN"/>
    <property type="match status" value="1"/>
</dbReference>
<feature type="region of interest" description="Disordered" evidence="1">
    <location>
        <begin position="848"/>
        <end position="867"/>
    </location>
</feature>
<feature type="domain" description="DCD" evidence="2">
    <location>
        <begin position="14"/>
        <end position="144"/>
    </location>
</feature>
<feature type="compositionally biased region" description="Polar residues" evidence="1">
    <location>
        <begin position="848"/>
        <end position="860"/>
    </location>
</feature>
<feature type="region of interest" description="Disordered" evidence="1">
    <location>
        <begin position="617"/>
        <end position="651"/>
    </location>
</feature>
<evidence type="ECO:0000259" key="2">
    <source>
        <dbReference type="PROSITE" id="PS51222"/>
    </source>
</evidence>
<comment type="caution">
    <text evidence="3">The sequence shown here is derived from an EMBL/GenBank/DDBJ whole genome shotgun (WGS) entry which is preliminary data.</text>
</comment>
<dbReference type="PROSITE" id="PS51222">
    <property type="entry name" value="DCD"/>
    <property type="match status" value="1"/>
</dbReference>
<proteinExistence type="predicted"/>
<protein>
    <recommendedName>
        <fullName evidence="2">DCD domain-containing protein</fullName>
    </recommendedName>
</protein>
<dbReference type="PANTHER" id="PTHR46444">
    <property type="entry name" value="DCD (DEVELOPMENT AND CELL DEATH) DOMAIN PROTEIN-RELATED"/>
    <property type="match status" value="1"/>
</dbReference>
<reference evidence="3 4" key="1">
    <citation type="submission" date="2024-01" db="EMBL/GenBank/DDBJ databases">
        <title>The genomes of 5 underutilized Papilionoideae crops provide insights into root nodulation and disease resistanc.</title>
        <authorList>
            <person name="Jiang F."/>
        </authorList>
    </citation>
    <scope>NUCLEOTIDE SEQUENCE [LARGE SCALE GENOMIC DNA]</scope>
    <source>
        <strain evidence="3">DUOXIRENSHENG_FW03</strain>
        <tissue evidence="3">Leaves</tissue>
    </source>
</reference>
<dbReference type="EMBL" id="JAYMYS010000003">
    <property type="protein sequence ID" value="KAK7400729.1"/>
    <property type="molecule type" value="Genomic_DNA"/>
</dbReference>
<dbReference type="Proteomes" id="UP001386955">
    <property type="component" value="Unassembled WGS sequence"/>
</dbReference>
<accession>A0AAN9SUS9</accession>
<evidence type="ECO:0000256" key="1">
    <source>
        <dbReference type="SAM" id="MobiDB-lite"/>
    </source>
</evidence>
<gene>
    <name evidence="3" type="ORF">VNO78_12017</name>
</gene>
<feature type="region of interest" description="Disordered" evidence="1">
    <location>
        <begin position="1102"/>
        <end position="1138"/>
    </location>
</feature>
<dbReference type="InterPro" id="IPR013989">
    <property type="entry name" value="Dev_and_cell_death_domain"/>
</dbReference>
<keyword evidence="4" id="KW-1185">Reference proteome</keyword>
<name>A0AAN9SUS9_PSOTE</name>
<dbReference type="SMART" id="SM00767">
    <property type="entry name" value="DCD"/>
    <property type="match status" value="1"/>
</dbReference>
<dbReference type="Pfam" id="PF10539">
    <property type="entry name" value="Dev_Cell_Death"/>
    <property type="match status" value="1"/>
</dbReference>
<feature type="compositionally biased region" description="Basic and acidic residues" evidence="1">
    <location>
        <begin position="1102"/>
        <end position="1111"/>
    </location>
</feature>
<dbReference type="AlphaFoldDB" id="A0AAN9SUS9"/>
<evidence type="ECO:0000313" key="4">
    <source>
        <dbReference type="Proteomes" id="UP001386955"/>
    </source>
</evidence>
<organism evidence="3 4">
    <name type="scientific">Psophocarpus tetragonolobus</name>
    <name type="common">Winged bean</name>
    <name type="synonym">Dolichos tetragonolobus</name>
    <dbReference type="NCBI Taxonomy" id="3891"/>
    <lineage>
        <taxon>Eukaryota</taxon>
        <taxon>Viridiplantae</taxon>
        <taxon>Streptophyta</taxon>
        <taxon>Embryophyta</taxon>
        <taxon>Tracheophyta</taxon>
        <taxon>Spermatophyta</taxon>
        <taxon>Magnoliopsida</taxon>
        <taxon>eudicotyledons</taxon>
        <taxon>Gunneridae</taxon>
        <taxon>Pentapetalae</taxon>
        <taxon>rosids</taxon>
        <taxon>fabids</taxon>
        <taxon>Fabales</taxon>
        <taxon>Fabaceae</taxon>
        <taxon>Papilionoideae</taxon>
        <taxon>50 kb inversion clade</taxon>
        <taxon>NPAAA clade</taxon>
        <taxon>indigoferoid/millettioid clade</taxon>
        <taxon>Phaseoleae</taxon>
        <taxon>Psophocarpus</taxon>
    </lineage>
</organism>